<comment type="similarity">
    <text evidence="2 15">Belongs to the phenylalanyl-tRNA synthetase beta subunit family. Type 1 subfamily.</text>
</comment>
<dbReference type="InterPro" id="IPR012340">
    <property type="entry name" value="NA-bd_OB-fold"/>
</dbReference>
<keyword evidence="21" id="KW-1185">Reference proteome</keyword>
<comment type="subcellular location">
    <subcellularLocation>
        <location evidence="1 15">Cytoplasm</location>
    </subcellularLocation>
</comment>
<dbReference type="RefSeq" id="WP_194183701.1">
    <property type="nucleotide sequence ID" value="NZ_JADGIK010000009.1"/>
</dbReference>
<dbReference type="SUPFAM" id="SSF55681">
    <property type="entry name" value="Class II aaRS and biotin synthetases"/>
    <property type="match status" value="1"/>
</dbReference>
<dbReference type="PANTHER" id="PTHR10947:SF0">
    <property type="entry name" value="PHENYLALANINE--TRNA LIGASE BETA SUBUNIT"/>
    <property type="match status" value="1"/>
</dbReference>
<evidence type="ECO:0000256" key="16">
    <source>
        <dbReference type="PROSITE-ProRule" id="PRU00209"/>
    </source>
</evidence>
<evidence type="ECO:0000256" key="14">
    <source>
        <dbReference type="ARBA" id="ARBA00049255"/>
    </source>
</evidence>
<dbReference type="InterPro" id="IPR002547">
    <property type="entry name" value="tRNA-bd_dom"/>
</dbReference>
<evidence type="ECO:0000256" key="1">
    <source>
        <dbReference type="ARBA" id="ARBA00004496"/>
    </source>
</evidence>
<evidence type="ECO:0000256" key="7">
    <source>
        <dbReference type="ARBA" id="ARBA00022723"/>
    </source>
</evidence>
<dbReference type="SMART" id="SM00873">
    <property type="entry name" value="B3_4"/>
    <property type="match status" value="1"/>
</dbReference>
<dbReference type="GO" id="GO:0000049">
    <property type="term" value="F:tRNA binding"/>
    <property type="evidence" value="ECO:0007669"/>
    <property type="project" value="UniProtKB-UniRule"/>
</dbReference>
<evidence type="ECO:0000259" key="18">
    <source>
        <dbReference type="PROSITE" id="PS51447"/>
    </source>
</evidence>
<dbReference type="NCBIfam" id="NF045760">
    <property type="entry name" value="YtpR"/>
    <property type="match status" value="1"/>
</dbReference>
<dbReference type="GO" id="GO:0000287">
    <property type="term" value="F:magnesium ion binding"/>
    <property type="evidence" value="ECO:0007669"/>
    <property type="project" value="UniProtKB-UniRule"/>
</dbReference>
<dbReference type="AlphaFoldDB" id="A0A8J7FQW8"/>
<protein>
    <recommendedName>
        <fullName evidence="15">Phenylalanine--tRNA ligase beta subunit</fullName>
        <ecNumber evidence="15">6.1.1.20</ecNumber>
    </recommendedName>
    <alternativeName>
        <fullName evidence="15">Phenylalanyl-tRNA synthetase beta subunit</fullName>
        <shortName evidence="15">PheRS</shortName>
    </alternativeName>
</protein>
<dbReference type="InterPro" id="IPR005147">
    <property type="entry name" value="tRNA_synthase_B5-dom"/>
</dbReference>
<dbReference type="SMART" id="SM00874">
    <property type="entry name" value="B5"/>
    <property type="match status" value="1"/>
</dbReference>
<dbReference type="Gene3D" id="3.50.40.10">
    <property type="entry name" value="Phenylalanyl-trna Synthetase, Chain B, domain 3"/>
    <property type="match status" value="1"/>
</dbReference>
<dbReference type="FunFam" id="3.50.40.10:FF:000001">
    <property type="entry name" value="Phenylalanine--tRNA ligase beta subunit"/>
    <property type="match status" value="1"/>
</dbReference>
<dbReference type="Pfam" id="PF03483">
    <property type="entry name" value="B3_4"/>
    <property type="match status" value="1"/>
</dbReference>
<comment type="subunit">
    <text evidence="3 15">Tetramer of two alpha and two beta subunits.</text>
</comment>
<dbReference type="GO" id="GO:0005524">
    <property type="term" value="F:ATP binding"/>
    <property type="evidence" value="ECO:0007669"/>
    <property type="project" value="UniProtKB-UniRule"/>
</dbReference>
<keyword evidence="10 15" id="KW-0460">Magnesium</keyword>
<feature type="binding site" evidence="15">
    <location>
        <position position="475"/>
    </location>
    <ligand>
        <name>Mg(2+)</name>
        <dbReference type="ChEBI" id="CHEBI:18420"/>
        <note>shared with alpha subunit</note>
    </ligand>
</feature>
<dbReference type="InterPro" id="IPR041616">
    <property type="entry name" value="PheRS_beta_core"/>
</dbReference>
<comment type="cofactor">
    <cofactor evidence="15">
        <name>Mg(2+)</name>
        <dbReference type="ChEBI" id="CHEBI:18420"/>
    </cofactor>
    <text evidence="15">Binds 2 magnesium ions per tetramer.</text>
</comment>
<keyword evidence="12 15" id="KW-0648">Protein biosynthesis</keyword>
<reference evidence="20" key="1">
    <citation type="submission" date="2020-10" db="EMBL/GenBank/DDBJ databases">
        <authorList>
            <person name="Lu T."/>
            <person name="Wang Q."/>
            <person name="Han X."/>
        </authorList>
    </citation>
    <scope>NUCLEOTIDE SEQUENCE</scope>
    <source>
        <strain evidence="20">WQ 117</strain>
    </source>
</reference>
<dbReference type="InterPro" id="IPR020825">
    <property type="entry name" value="Phe-tRNA_synthase-like_B3/B4"/>
</dbReference>
<evidence type="ECO:0000256" key="8">
    <source>
        <dbReference type="ARBA" id="ARBA00022741"/>
    </source>
</evidence>
<evidence type="ECO:0000256" key="13">
    <source>
        <dbReference type="ARBA" id="ARBA00023146"/>
    </source>
</evidence>
<feature type="domain" description="B5" evidence="19">
    <location>
        <begin position="411"/>
        <end position="487"/>
    </location>
</feature>
<dbReference type="SUPFAM" id="SSF46955">
    <property type="entry name" value="Putative DNA-binding domain"/>
    <property type="match status" value="1"/>
</dbReference>
<dbReference type="EMBL" id="JADGIK010000009">
    <property type="protein sequence ID" value="MBF0598154.1"/>
    <property type="molecule type" value="Genomic_DNA"/>
</dbReference>
<dbReference type="SUPFAM" id="SSF54991">
    <property type="entry name" value="Anticodon-binding domain of PheRS"/>
    <property type="match status" value="1"/>
</dbReference>
<dbReference type="InterPro" id="IPR045060">
    <property type="entry name" value="Phe-tRNA-ligase_IIc_bsu"/>
</dbReference>
<dbReference type="PROSITE" id="PS51483">
    <property type="entry name" value="B5"/>
    <property type="match status" value="1"/>
</dbReference>
<dbReference type="InterPro" id="IPR009061">
    <property type="entry name" value="DNA-bd_dom_put_sf"/>
</dbReference>
<dbReference type="Gene3D" id="3.30.56.10">
    <property type="match status" value="2"/>
</dbReference>
<keyword evidence="6 15" id="KW-0436">Ligase</keyword>
<feature type="domain" description="TRNA-binding" evidence="17">
    <location>
        <begin position="42"/>
        <end position="151"/>
    </location>
</feature>
<gene>
    <name evidence="15" type="primary">pheT</name>
    <name evidence="20" type="ORF">IM532_12015</name>
</gene>
<evidence type="ECO:0000313" key="20">
    <source>
        <dbReference type="EMBL" id="MBF0598154.1"/>
    </source>
</evidence>
<feature type="domain" description="FDX-ACB" evidence="18">
    <location>
        <begin position="711"/>
        <end position="804"/>
    </location>
</feature>
<keyword evidence="4 15" id="KW-0963">Cytoplasm</keyword>
<dbReference type="Pfam" id="PF03484">
    <property type="entry name" value="B5"/>
    <property type="match status" value="1"/>
</dbReference>
<dbReference type="GO" id="GO:0006432">
    <property type="term" value="P:phenylalanyl-tRNA aminoacylation"/>
    <property type="evidence" value="ECO:0007669"/>
    <property type="project" value="UniProtKB-UniRule"/>
</dbReference>
<dbReference type="GO" id="GO:0009328">
    <property type="term" value="C:phenylalanine-tRNA ligase complex"/>
    <property type="evidence" value="ECO:0007669"/>
    <property type="project" value="TreeGrafter"/>
</dbReference>
<dbReference type="InterPro" id="IPR005146">
    <property type="entry name" value="B3/B4_tRNA-bd"/>
</dbReference>
<dbReference type="Pfam" id="PF17759">
    <property type="entry name" value="tRNA_synthFbeta"/>
    <property type="match status" value="1"/>
</dbReference>
<comment type="catalytic activity">
    <reaction evidence="14 15">
        <text>tRNA(Phe) + L-phenylalanine + ATP = L-phenylalanyl-tRNA(Phe) + AMP + diphosphate + H(+)</text>
        <dbReference type="Rhea" id="RHEA:19413"/>
        <dbReference type="Rhea" id="RHEA-COMP:9668"/>
        <dbReference type="Rhea" id="RHEA-COMP:9699"/>
        <dbReference type="ChEBI" id="CHEBI:15378"/>
        <dbReference type="ChEBI" id="CHEBI:30616"/>
        <dbReference type="ChEBI" id="CHEBI:33019"/>
        <dbReference type="ChEBI" id="CHEBI:58095"/>
        <dbReference type="ChEBI" id="CHEBI:78442"/>
        <dbReference type="ChEBI" id="CHEBI:78531"/>
        <dbReference type="ChEBI" id="CHEBI:456215"/>
        <dbReference type="EC" id="6.1.1.20"/>
    </reaction>
</comment>
<name>A0A8J7FQW8_9FLAO</name>
<dbReference type="InterPro" id="IPR004532">
    <property type="entry name" value="Phe-tRNA-ligase_IIc_bsu_bact"/>
</dbReference>
<keyword evidence="5 16" id="KW-0820">tRNA-binding</keyword>
<evidence type="ECO:0000256" key="12">
    <source>
        <dbReference type="ARBA" id="ARBA00022917"/>
    </source>
</evidence>
<dbReference type="PROSITE" id="PS50886">
    <property type="entry name" value="TRBD"/>
    <property type="match status" value="1"/>
</dbReference>
<evidence type="ECO:0000259" key="17">
    <source>
        <dbReference type="PROSITE" id="PS50886"/>
    </source>
</evidence>
<dbReference type="FunFam" id="3.30.70.380:FF:000001">
    <property type="entry name" value="Phenylalanine--tRNA ligase beta subunit"/>
    <property type="match status" value="1"/>
</dbReference>
<evidence type="ECO:0000256" key="11">
    <source>
        <dbReference type="ARBA" id="ARBA00022884"/>
    </source>
</evidence>
<dbReference type="NCBIfam" id="TIGR00472">
    <property type="entry name" value="pheT_bact"/>
    <property type="match status" value="1"/>
</dbReference>
<dbReference type="Pfam" id="PF01588">
    <property type="entry name" value="tRNA_bind"/>
    <property type="match status" value="1"/>
</dbReference>
<dbReference type="SUPFAM" id="SSF56037">
    <property type="entry name" value="PheT/TilS domain"/>
    <property type="match status" value="1"/>
</dbReference>
<keyword evidence="7 15" id="KW-0479">Metal-binding</keyword>
<dbReference type="Gene3D" id="3.30.70.380">
    <property type="entry name" value="Ferrodoxin-fold anticodon-binding domain"/>
    <property type="match status" value="1"/>
</dbReference>
<dbReference type="InterPro" id="IPR045864">
    <property type="entry name" value="aa-tRNA-synth_II/BPL/LPL"/>
</dbReference>
<feature type="binding site" evidence="15">
    <location>
        <position position="471"/>
    </location>
    <ligand>
        <name>Mg(2+)</name>
        <dbReference type="ChEBI" id="CHEBI:18420"/>
        <note>shared with alpha subunit</note>
    </ligand>
</feature>
<dbReference type="FunFam" id="2.40.50.140:FF:000045">
    <property type="entry name" value="Phenylalanine--tRNA ligase beta subunit"/>
    <property type="match status" value="1"/>
</dbReference>
<dbReference type="CDD" id="cd02796">
    <property type="entry name" value="tRNA_bind_bactPheRS"/>
    <property type="match status" value="1"/>
</dbReference>
<keyword evidence="13 15" id="KW-0030">Aminoacyl-tRNA synthetase</keyword>
<comment type="caution">
    <text evidence="20">The sequence shown here is derived from an EMBL/GenBank/DDBJ whole genome shotgun (WGS) entry which is preliminary data.</text>
</comment>
<dbReference type="PANTHER" id="PTHR10947">
    <property type="entry name" value="PHENYLALANYL-TRNA SYNTHETASE BETA CHAIN AND LEUCINE-RICH REPEAT-CONTAINING PROTEIN 47"/>
    <property type="match status" value="1"/>
</dbReference>
<dbReference type="InterPro" id="IPR036690">
    <property type="entry name" value="Fdx_antiC-bd_sf"/>
</dbReference>
<dbReference type="Proteomes" id="UP000608754">
    <property type="component" value="Unassembled WGS sequence"/>
</dbReference>
<evidence type="ECO:0000256" key="15">
    <source>
        <dbReference type="HAMAP-Rule" id="MF_00283"/>
    </source>
</evidence>
<keyword evidence="8 15" id="KW-0547">Nucleotide-binding</keyword>
<evidence type="ECO:0000256" key="3">
    <source>
        <dbReference type="ARBA" id="ARBA00011209"/>
    </source>
</evidence>
<dbReference type="Pfam" id="PF03147">
    <property type="entry name" value="FDX-ACB"/>
    <property type="match status" value="1"/>
</dbReference>
<dbReference type="HAMAP" id="MF_00283">
    <property type="entry name" value="Phe_tRNA_synth_beta1"/>
    <property type="match status" value="1"/>
</dbReference>
<dbReference type="GO" id="GO:0004826">
    <property type="term" value="F:phenylalanine-tRNA ligase activity"/>
    <property type="evidence" value="ECO:0007669"/>
    <property type="project" value="UniProtKB-UniRule"/>
</dbReference>
<dbReference type="SMART" id="SM00896">
    <property type="entry name" value="FDX-ACB"/>
    <property type="match status" value="1"/>
</dbReference>
<evidence type="ECO:0000256" key="2">
    <source>
        <dbReference type="ARBA" id="ARBA00008653"/>
    </source>
</evidence>
<evidence type="ECO:0000256" key="10">
    <source>
        <dbReference type="ARBA" id="ARBA00022842"/>
    </source>
</evidence>
<evidence type="ECO:0000259" key="19">
    <source>
        <dbReference type="PROSITE" id="PS51483"/>
    </source>
</evidence>
<organism evidence="20 21">
    <name type="scientific">Faecalibacter rhinopitheci</name>
    <dbReference type="NCBI Taxonomy" id="2779678"/>
    <lineage>
        <taxon>Bacteria</taxon>
        <taxon>Pseudomonadati</taxon>
        <taxon>Bacteroidota</taxon>
        <taxon>Flavobacteriia</taxon>
        <taxon>Flavobacteriales</taxon>
        <taxon>Weeksellaceae</taxon>
        <taxon>Faecalibacter</taxon>
    </lineage>
</organism>
<feature type="binding site" evidence="15">
    <location>
        <position position="474"/>
    </location>
    <ligand>
        <name>Mg(2+)</name>
        <dbReference type="ChEBI" id="CHEBI:18420"/>
        <note>shared with alpha subunit</note>
    </ligand>
</feature>
<dbReference type="EC" id="6.1.1.20" evidence="15"/>
<dbReference type="Gene3D" id="3.30.930.10">
    <property type="entry name" value="Bira Bifunctional Protein, Domain 2"/>
    <property type="match status" value="1"/>
</dbReference>
<dbReference type="Gene3D" id="2.40.50.140">
    <property type="entry name" value="Nucleic acid-binding proteins"/>
    <property type="match status" value="1"/>
</dbReference>
<proteinExistence type="inferred from homology"/>
<evidence type="ECO:0000256" key="4">
    <source>
        <dbReference type="ARBA" id="ARBA00022490"/>
    </source>
</evidence>
<keyword evidence="9 15" id="KW-0067">ATP-binding</keyword>
<dbReference type="InterPro" id="IPR005121">
    <property type="entry name" value="Fdx_antiC-bd"/>
</dbReference>
<dbReference type="PROSITE" id="PS51447">
    <property type="entry name" value="FDX_ACB"/>
    <property type="match status" value="1"/>
</dbReference>
<dbReference type="InterPro" id="IPR033714">
    <property type="entry name" value="tRNA_bind_bactPheRS"/>
</dbReference>
<dbReference type="CDD" id="cd00769">
    <property type="entry name" value="PheRS_beta_core"/>
    <property type="match status" value="1"/>
</dbReference>
<sequence>MKISYNWLKTYIDTEVSLDEISAVLTNIGLEVEGVEKVGGAKEYLETVVVGKVLETQPHPNADKLKVTKIDLGDGQATQIVCGAPNVAAGQTVPVATIGTVFPGDFKIKKSKIRGEESFGMICSEVELGIGEDNSGILVLDDALVAGTPLATIFVEEEDHLIEIGLTPNRADAMSHFGVARDLYAAFKAREINGSFTSYNVEAYPTTDFGANPIAIEVADTEAAPRYAGVYLKNITVKESPDWLKNKLRTIGLSPINNVVDITNFILHDLGQPLHAFDADKIEGNKVTVQKLAEGTKFTTLDGVERTLKGHELMICNENGPMCMAGVFGGQDSGITETTKNVFLESAYFEPVTIRKGAKAHGLNTDASFRFERGIDPTITVDALKKAVLLLVELADAEIASNITDIYSTPIENFKFDLRLAKVKELLGVEIPEATIKTILAALDINILNENNGTLSIEVPSYRVDVQREVDIIEDILRIYGYDNIEIPSKFSFSYVPTTSIDPEKTEDFVARQLTAAGFNEAMNNSLTKKEYENIFFYPEGESVEMLNPLSADLAVMRRTLLNGLLENVAFNVNRRNTNVKLFEFGKIYRKLNSVYEEQRCLGIVLSGNYTSESWTGNLRKASFADLKGLVQQIFVRLKIEITAEKAANNDNYTDGIEIFNNEVSLGTIGVINKKLAKKIGVSQEVYFAQLNWDAILTLANEQKLTYKDISKFPSSRRDLALLLDTTVKYEELYLAARSVKTNLLKGINLFDVYEGDKLPAGKKSYALSFMIQDENKTLSDQEIDGVMNKLIKVYQTQFNAELR</sequence>
<dbReference type="SUPFAM" id="SSF50249">
    <property type="entry name" value="Nucleic acid-binding proteins"/>
    <property type="match status" value="1"/>
</dbReference>
<accession>A0A8J7FQW8</accession>
<evidence type="ECO:0000256" key="5">
    <source>
        <dbReference type="ARBA" id="ARBA00022555"/>
    </source>
</evidence>
<evidence type="ECO:0000256" key="6">
    <source>
        <dbReference type="ARBA" id="ARBA00022598"/>
    </source>
</evidence>
<evidence type="ECO:0000256" key="9">
    <source>
        <dbReference type="ARBA" id="ARBA00022840"/>
    </source>
</evidence>
<keyword evidence="11 16" id="KW-0694">RNA-binding</keyword>
<feature type="binding site" evidence="15">
    <location>
        <position position="465"/>
    </location>
    <ligand>
        <name>Mg(2+)</name>
        <dbReference type="ChEBI" id="CHEBI:18420"/>
        <note>shared with alpha subunit</note>
    </ligand>
</feature>
<evidence type="ECO:0000313" key="21">
    <source>
        <dbReference type="Proteomes" id="UP000608754"/>
    </source>
</evidence>